<evidence type="ECO:0000256" key="1">
    <source>
        <dbReference type="SAM" id="MobiDB-lite"/>
    </source>
</evidence>
<evidence type="ECO:0000313" key="4">
    <source>
        <dbReference type="Proteomes" id="UP000230002"/>
    </source>
</evidence>
<feature type="compositionally biased region" description="Polar residues" evidence="1">
    <location>
        <begin position="56"/>
        <end position="68"/>
    </location>
</feature>
<proteinExistence type="predicted"/>
<keyword evidence="2" id="KW-0812">Transmembrane</keyword>
<organism evidence="3 4">
    <name type="scientific">Ganoderma sinense ZZ0214-1</name>
    <dbReference type="NCBI Taxonomy" id="1077348"/>
    <lineage>
        <taxon>Eukaryota</taxon>
        <taxon>Fungi</taxon>
        <taxon>Dikarya</taxon>
        <taxon>Basidiomycota</taxon>
        <taxon>Agaricomycotina</taxon>
        <taxon>Agaricomycetes</taxon>
        <taxon>Polyporales</taxon>
        <taxon>Polyporaceae</taxon>
        <taxon>Ganoderma</taxon>
    </lineage>
</organism>
<feature type="transmembrane region" description="Helical" evidence="2">
    <location>
        <begin position="12"/>
        <end position="31"/>
    </location>
</feature>
<dbReference type="AlphaFoldDB" id="A0A2G8RWQ4"/>
<protein>
    <submittedName>
        <fullName evidence="3">Uncharacterized protein</fullName>
    </submittedName>
</protein>
<keyword evidence="2" id="KW-1133">Transmembrane helix</keyword>
<reference evidence="3 4" key="1">
    <citation type="journal article" date="2015" name="Sci. Rep.">
        <title>Chromosome-level genome map provides insights into diverse defense mechanisms in the medicinal fungus Ganoderma sinense.</title>
        <authorList>
            <person name="Zhu Y."/>
            <person name="Xu J."/>
            <person name="Sun C."/>
            <person name="Zhou S."/>
            <person name="Xu H."/>
            <person name="Nelson D.R."/>
            <person name="Qian J."/>
            <person name="Song J."/>
            <person name="Luo H."/>
            <person name="Xiang L."/>
            <person name="Li Y."/>
            <person name="Xu Z."/>
            <person name="Ji A."/>
            <person name="Wang L."/>
            <person name="Lu S."/>
            <person name="Hayward A."/>
            <person name="Sun W."/>
            <person name="Li X."/>
            <person name="Schwartz D.C."/>
            <person name="Wang Y."/>
            <person name="Chen S."/>
        </authorList>
    </citation>
    <scope>NUCLEOTIDE SEQUENCE [LARGE SCALE GENOMIC DNA]</scope>
    <source>
        <strain evidence="3 4">ZZ0214-1</strain>
    </source>
</reference>
<gene>
    <name evidence="3" type="ORF">GSI_11696</name>
</gene>
<evidence type="ECO:0000256" key="2">
    <source>
        <dbReference type="SAM" id="Phobius"/>
    </source>
</evidence>
<comment type="caution">
    <text evidence="3">The sequence shown here is derived from an EMBL/GenBank/DDBJ whole genome shotgun (WGS) entry which is preliminary data.</text>
</comment>
<feature type="region of interest" description="Disordered" evidence="1">
    <location>
        <begin position="46"/>
        <end position="68"/>
    </location>
</feature>
<keyword evidence="2" id="KW-0472">Membrane</keyword>
<keyword evidence="4" id="KW-1185">Reference proteome</keyword>
<name>A0A2G8RWQ4_9APHY</name>
<dbReference type="Proteomes" id="UP000230002">
    <property type="component" value="Unassembled WGS sequence"/>
</dbReference>
<accession>A0A2G8RWQ4</accession>
<evidence type="ECO:0000313" key="3">
    <source>
        <dbReference type="EMBL" id="PIL25942.1"/>
    </source>
</evidence>
<sequence length="83" mass="9419">MVAYVPPEPFNLDVACAILLQFAMFITAYFVRFIRKLLCYRDEPAPGLPHWPARSTKPTHSTSPSLSIASQTSRTMMMTLWKA</sequence>
<dbReference type="EMBL" id="AYKW01000045">
    <property type="protein sequence ID" value="PIL25942.1"/>
    <property type="molecule type" value="Genomic_DNA"/>
</dbReference>